<evidence type="ECO:0000256" key="6">
    <source>
        <dbReference type="ARBA" id="ARBA00022475"/>
    </source>
</evidence>
<keyword evidence="27" id="KW-1185">Reference proteome</keyword>
<dbReference type="InterPro" id="IPR019594">
    <property type="entry name" value="Glu/Gly-bd"/>
</dbReference>
<comment type="subunit">
    <text evidence="3">Forms a heteromeric NMDA channel with Nmdar2.</text>
</comment>
<keyword evidence="9 23" id="KW-1133">Transmembrane helix</keyword>
<dbReference type="PANTHER" id="PTHR18966">
    <property type="entry name" value="IONOTROPIC GLUTAMATE RECEPTOR"/>
    <property type="match status" value="1"/>
</dbReference>
<comment type="subcellular location">
    <subcellularLocation>
        <location evidence="1">Cell membrane</location>
        <topology evidence="1">Multi-pass membrane protein</topology>
    </subcellularLocation>
    <subcellularLocation>
        <location evidence="19">Postsynaptic cell membrane</location>
    </subcellularLocation>
</comment>
<dbReference type="AlphaFoldDB" id="A0A7R9LHY2"/>
<name>A0A7R9LHY2_9ACAR</name>
<evidence type="ECO:0000313" key="27">
    <source>
        <dbReference type="Proteomes" id="UP000728032"/>
    </source>
</evidence>
<evidence type="ECO:0000256" key="20">
    <source>
        <dbReference type="PIRSR" id="PIRSR601508-1"/>
    </source>
</evidence>
<reference evidence="26" key="1">
    <citation type="submission" date="2020-11" db="EMBL/GenBank/DDBJ databases">
        <authorList>
            <person name="Tran Van P."/>
        </authorList>
    </citation>
    <scope>NUCLEOTIDE SEQUENCE</scope>
</reference>
<evidence type="ECO:0000256" key="22">
    <source>
        <dbReference type="PIRSR" id="PIRSR601508-3"/>
    </source>
</evidence>
<dbReference type="PRINTS" id="PR00177">
    <property type="entry name" value="NMDARECEPTOR"/>
</dbReference>
<dbReference type="SMART" id="SM00079">
    <property type="entry name" value="PBPe"/>
    <property type="match status" value="1"/>
</dbReference>
<dbReference type="FunFam" id="3.40.190.10:FF:000177">
    <property type="entry name" value="Glutamate [NMDA] receptor subunit 1"/>
    <property type="match status" value="1"/>
</dbReference>
<proteinExistence type="inferred from homology"/>
<dbReference type="InterPro" id="IPR001828">
    <property type="entry name" value="ANF_lig-bd_rcpt"/>
</dbReference>
<dbReference type="Pfam" id="PF10613">
    <property type="entry name" value="Lig_chan-Glu_bd"/>
    <property type="match status" value="1"/>
</dbReference>
<feature type="binding site" evidence="20">
    <location>
        <position position="472"/>
    </location>
    <ligand>
        <name>L-glutamate</name>
        <dbReference type="ChEBI" id="CHEBI:29985"/>
    </ligand>
</feature>
<feature type="transmembrane region" description="Helical" evidence="23">
    <location>
        <begin position="796"/>
        <end position="820"/>
    </location>
</feature>
<keyword evidence="12 23" id="KW-0472">Membrane</keyword>
<feature type="binding site" evidence="20">
    <location>
        <position position="648"/>
    </location>
    <ligand>
        <name>L-glutamate</name>
        <dbReference type="ChEBI" id="CHEBI:29985"/>
    </ligand>
</feature>
<dbReference type="GO" id="GO:0045211">
    <property type="term" value="C:postsynaptic membrane"/>
    <property type="evidence" value="ECO:0007669"/>
    <property type="project" value="UniProtKB-SubCell"/>
</dbReference>
<evidence type="ECO:0000256" key="5">
    <source>
        <dbReference type="ARBA" id="ARBA00022448"/>
    </source>
</evidence>
<evidence type="ECO:0000256" key="13">
    <source>
        <dbReference type="ARBA" id="ARBA00023170"/>
    </source>
</evidence>
<keyword evidence="16" id="KW-1071">Ligand-gated ion channel</keyword>
<feature type="domain" description="Ionotropic glutamate receptor C-terminal" evidence="24">
    <location>
        <begin position="391"/>
        <end position="775"/>
    </location>
</feature>
<keyword evidence="17" id="KW-0407">Ion channel</keyword>
<sequence length="971" mass="110280">MFNYDNQQIFQAIDDLNYDTDIVSTGITFRGFTVSKDSNPIKNTLNVCEKLFSSEVYGLVVEDASPSDSIIYTTTFHNIPTIGISSREALLSDKSIYTTYGRTVASYANQADVWVEILDHFNFNCVVFIHSNDINGRRVQKRFEVLADASNIKVETVIEYEPSFPDISKPLEETKLSSTCRVFIVYTDYEDSAAIFQQIIHLNMFDAGYVWIVSEQALMAKNRPTGLLSVKLQNVDNTEGHIRDSVFILGSAIKDMYFKNNITKPPSDCRDLGRNKWESGLRLFEYIKKQSLSPGKTGHVAFDERADRIDSEYEIINVNNNQMNEVVGQYHYSHSTSKMILTLNESKIVWSENSPTKPFGYEVPNHFRVATINEKPFVWVSPADVDGYCPPRQIPCPLFNSTTGTEHKFCCEGYCMDLLKTLAFQLNFTYSLHQVEDGLYGGFSFVNNSQRKVWTGLVGELYYNRADMVVAPLTINPERSLAIEFTKPFKYQGITILQKKQSIHRLRHPLASFLQPFRNGLWVSVFVSVHVVALALYLLDRFSPFGRYKLPNCDATEEDALNLSSAIWFAWGVLLNSGIGEGTPRSFSGRVLGMVWAGFAMIVVASYTANLAAFLVLDRPETPLTGINDPRLRNPNPDFNYSTVKDSSVDMYFRRQVELTNMYRRMRTMYENAEDAIAAVRSSIVQLVDQSLPQNINPLIFADELSAFIWDSARLDFEAAKDCELSTSGELFGRSGYAIGLTKGNSFWTKKVTLALLGMHEIGYMEELDNKWIFLDEQICEERSENFPATLGLKNMAGVFILVGIGIFAGIGLIMFEIVYKKRSTSKQKRIELARNAVDKWKEVIESRKTLIENLNQSAKQRLFQKRKHRYNQSLKHDETYDETYFETPFDTTPYTVEKGLNAIKGDLSDKSQEIRPRLRREGSLGSESELNVSQIDLQFPKITGNTKSSFKSSKSRTQIPSATTNYLSLV</sequence>
<organism evidence="26">
    <name type="scientific">Oppiella nova</name>
    <dbReference type="NCBI Taxonomy" id="334625"/>
    <lineage>
        <taxon>Eukaryota</taxon>
        <taxon>Metazoa</taxon>
        <taxon>Ecdysozoa</taxon>
        <taxon>Arthropoda</taxon>
        <taxon>Chelicerata</taxon>
        <taxon>Arachnida</taxon>
        <taxon>Acari</taxon>
        <taxon>Acariformes</taxon>
        <taxon>Sarcoptiformes</taxon>
        <taxon>Oribatida</taxon>
        <taxon>Brachypylina</taxon>
        <taxon>Oppioidea</taxon>
        <taxon>Oppiidae</taxon>
        <taxon>Oppiella</taxon>
    </lineage>
</organism>
<dbReference type="Gene3D" id="3.40.50.2300">
    <property type="match status" value="2"/>
</dbReference>
<feature type="binding site" evidence="20">
    <location>
        <position position="711"/>
    </location>
    <ligand>
        <name>L-glutamate</name>
        <dbReference type="ChEBI" id="CHEBI:29985"/>
    </ligand>
</feature>
<dbReference type="InterPro" id="IPR028082">
    <property type="entry name" value="Peripla_BP_I"/>
</dbReference>
<dbReference type="SUPFAM" id="SSF53822">
    <property type="entry name" value="Periplasmic binding protein-like I"/>
    <property type="match status" value="1"/>
</dbReference>
<evidence type="ECO:0000256" key="7">
    <source>
        <dbReference type="ARBA" id="ARBA00022553"/>
    </source>
</evidence>
<dbReference type="SMART" id="SM00918">
    <property type="entry name" value="Lig_chan-Glu_bd"/>
    <property type="match status" value="1"/>
</dbReference>
<dbReference type="Pfam" id="PF01094">
    <property type="entry name" value="ANF_receptor"/>
    <property type="match status" value="2"/>
</dbReference>
<comment type="similarity">
    <text evidence="2">Belongs to the glutamate-gated ion channel (TC 1.A.10.1) family.</text>
</comment>
<evidence type="ECO:0000256" key="12">
    <source>
        <dbReference type="ARBA" id="ARBA00023136"/>
    </source>
</evidence>
<evidence type="ECO:0000256" key="21">
    <source>
        <dbReference type="PIRSR" id="PIRSR601508-2"/>
    </source>
</evidence>
<dbReference type="GO" id="GO:0038023">
    <property type="term" value="F:signaling receptor activity"/>
    <property type="evidence" value="ECO:0007669"/>
    <property type="project" value="InterPro"/>
</dbReference>
<keyword evidence="11" id="KW-0406">Ion transport</keyword>
<evidence type="ECO:0000256" key="2">
    <source>
        <dbReference type="ARBA" id="ARBA00008685"/>
    </source>
</evidence>
<evidence type="ECO:0000256" key="10">
    <source>
        <dbReference type="ARBA" id="ARBA00023018"/>
    </source>
</evidence>
<dbReference type="InterPro" id="IPR018882">
    <property type="entry name" value="CaM-bd_C0_NMDA_rcpt_NR1"/>
</dbReference>
<feature type="transmembrane region" description="Helical" evidence="23">
    <location>
        <begin position="595"/>
        <end position="617"/>
    </location>
</feature>
<dbReference type="InterPro" id="IPR001508">
    <property type="entry name" value="Iono_Glu_rcpt_met"/>
</dbReference>
<feature type="site" description="Crucial to convey clamshell closure to channel opening" evidence="21">
    <location>
        <position position="624"/>
    </location>
</feature>
<dbReference type="Gene3D" id="1.10.287.70">
    <property type="match status" value="1"/>
</dbReference>
<keyword evidence="14" id="KW-0325">Glycoprotein</keyword>
<protein>
    <recommendedName>
        <fullName evidence="4">Glutamate [NMDA] receptor subunit 1</fullName>
    </recommendedName>
</protein>
<feature type="binding site" evidence="20">
    <location>
        <position position="479"/>
    </location>
    <ligand>
        <name>L-glutamate</name>
        <dbReference type="ChEBI" id="CHEBI:29985"/>
    </ligand>
</feature>
<comment type="function">
    <text evidence="18">NMDA receptor subtype of glutamate-gated ion channels with high calcium permeability and voltage-dependent sensitivity to magnesium. Mediated by glycine. This protein plays a key role in synaptic plasticity, synaptogenesis, excitotoxicity, memory acquisition and learning. It mediates neuronal functions in glutamate neurotransmission. Is involved in the cell surface targeting of NMDA receptors. Plays a role in associative learning and in long-term memory consolidation.</text>
</comment>
<keyword evidence="7" id="KW-0597">Phosphoprotein</keyword>
<dbReference type="GO" id="GO:0015276">
    <property type="term" value="F:ligand-gated monoatomic ion channel activity"/>
    <property type="evidence" value="ECO:0007669"/>
    <property type="project" value="InterPro"/>
</dbReference>
<feature type="site" description="Crucial to convey clamshell closure to channel opening" evidence="21">
    <location>
        <position position="654"/>
    </location>
</feature>
<dbReference type="SUPFAM" id="SSF81324">
    <property type="entry name" value="Voltage-gated potassium channels"/>
    <property type="match status" value="1"/>
</dbReference>
<evidence type="ECO:0000259" key="25">
    <source>
        <dbReference type="SMART" id="SM00918"/>
    </source>
</evidence>
<evidence type="ECO:0000256" key="4">
    <source>
        <dbReference type="ARBA" id="ARBA00015895"/>
    </source>
</evidence>
<evidence type="ECO:0000313" key="26">
    <source>
        <dbReference type="EMBL" id="CAD7640734.1"/>
    </source>
</evidence>
<feature type="transmembrane region" description="Helical" evidence="23">
    <location>
        <begin position="520"/>
        <end position="539"/>
    </location>
</feature>
<evidence type="ECO:0000256" key="1">
    <source>
        <dbReference type="ARBA" id="ARBA00004651"/>
    </source>
</evidence>
<feature type="domain" description="Ionotropic glutamate receptor L-glutamate and glycine-binding" evidence="25">
    <location>
        <begin position="397"/>
        <end position="463"/>
    </location>
</feature>
<evidence type="ECO:0000256" key="18">
    <source>
        <dbReference type="ARBA" id="ARBA00024675"/>
    </source>
</evidence>
<dbReference type="InterPro" id="IPR001320">
    <property type="entry name" value="Iontro_rcpt_C"/>
</dbReference>
<evidence type="ECO:0000256" key="23">
    <source>
        <dbReference type="SAM" id="Phobius"/>
    </source>
</evidence>
<feature type="disulfide bond" evidence="22">
    <location>
        <begin position="723"/>
        <end position="780"/>
    </location>
</feature>
<dbReference type="EMBL" id="OC915505">
    <property type="protein sequence ID" value="CAD7640734.1"/>
    <property type="molecule type" value="Genomic_DNA"/>
</dbReference>
<evidence type="ECO:0000256" key="11">
    <source>
        <dbReference type="ARBA" id="ARBA00023065"/>
    </source>
</evidence>
<evidence type="ECO:0000256" key="8">
    <source>
        <dbReference type="ARBA" id="ARBA00022692"/>
    </source>
</evidence>
<keyword evidence="15" id="KW-0628">Postsynaptic cell membrane</keyword>
<evidence type="ECO:0000259" key="24">
    <source>
        <dbReference type="SMART" id="SM00079"/>
    </source>
</evidence>
<evidence type="ECO:0000256" key="14">
    <source>
        <dbReference type="ARBA" id="ARBA00023180"/>
    </source>
</evidence>
<keyword evidence="8 23" id="KW-0812">Transmembrane</keyword>
<keyword evidence="5" id="KW-0813">Transport</keyword>
<evidence type="ECO:0000256" key="15">
    <source>
        <dbReference type="ARBA" id="ARBA00023257"/>
    </source>
</evidence>
<keyword evidence="6" id="KW-1003">Cell membrane</keyword>
<gene>
    <name evidence="26" type="ORF">ONB1V03_LOCUS2717</name>
</gene>
<evidence type="ECO:0000256" key="17">
    <source>
        <dbReference type="ARBA" id="ARBA00023303"/>
    </source>
</evidence>
<evidence type="ECO:0000256" key="16">
    <source>
        <dbReference type="ARBA" id="ARBA00023286"/>
    </source>
</evidence>
<evidence type="ECO:0000256" key="3">
    <source>
        <dbReference type="ARBA" id="ARBA00011106"/>
    </source>
</evidence>
<evidence type="ECO:0000256" key="9">
    <source>
        <dbReference type="ARBA" id="ARBA00022989"/>
    </source>
</evidence>
<dbReference type="InterPro" id="IPR015683">
    <property type="entry name" value="Ionotropic_Glu_rcpt"/>
</dbReference>
<dbReference type="Pfam" id="PF00060">
    <property type="entry name" value="Lig_chan"/>
    <property type="match status" value="1"/>
</dbReference>
<accession>A0A7R9LHY2</accession>
<dbReference type="EMBL" id="CAJPVJ010000680">
    <property type="protein sequence ID" value="CAG2163133.1"/>
    <property type="molecule type" value="Genomic_DNA"/>
</dbReference>
<dbReference type="Gene3D" id="3.40.190.10">
    <property type="entry name" value="Periplasmic binding protein-like II"/>
    <property type="match status" value="3"/>
</dbReference>
<dbReference type="SUPFAM" id="SSF53850">
    <property type="entry name" value="Periplasmic binding protein-like II"/>
    <property type="match status" value="1"/>
</dbReference>
<dbReference type="Pfam" id="PF10562">
    <property type="entry name" value="CaM_bdg_C0"/>
    <property type="match status" value="1"/>
</dbReference>
<keyword evidence="10" id="KW-0770">Synapse</keyword>
<keyword evidence="22" id="KW-1015">Disulfide bond</keyword>
<feature type="binding site" evidence="20">
    <location>
        <position position="474"/>
    </location>
    <ligand>
        <name>L-glutamate</name>
        <dbReference type="ChEBI" id="CHEBI:29985"/>
    </ligand>
</feature>
<dbReference type="OrthoDB" id="5984008at2759"/>
<evidence type="ECO:0000256" key="19">
    <source>
        <dbReference type="ARBA" id="ARBA00034100"/>
    </source>
</evidence>
<keyword evidence="13" id="KW-0675">Receptor</keyword>
<dbReference type="Proteomes" id="UP000728032">
    <property type="component" value="Unassembled WGS sequence"/>
</dbReference>